<dbReference type="Proteomes" id="UP000308600">
    <property type="component" value="Unassembled WGS sequence"/>
</dbReference>
<proteinExistence type="predicted"/>
<gene>
    <name evidence="1" type="ORF">BDN72DRAFT_844494</name>
</gene>
<evidence type="ECO:0000313" key="2">
    <source>
        <dbReference type="Proteomes" id="UP000308600"/>
    </source>
</evidence>
<organism evidence="1 2">
    <name type="scientific">Pluteus cervinus</name>
    <dbReference type="NCBI Taxonomy" id="181527"/>
    <lineage>
        <taxon>Eukaryota</taxon>
        <taxon>Fungi</taxon>
        <taxon>Dikarya</taxon>
        <taxon>Basidiomycota</taxon>
        <taxon>Agaricomycotina</taxon>
        <taxon>Agaricomycetes</taxon>
        <taxon>Agaricomycetidae</taxon>
        <taxon>Agaricales</taxon>
        <taxon>Pluteineae</taxon>
        <taxon>Pluteaceae</taxon>
        <taxon>Pluteus</taxon>
    </lineage>
</organism>
<reference evidence="1 2" key="1">
    <citation type="journal article" date="2019" name="Nat. Ecol. Evol.">
        <title>Megaphylogeny resolves global patterns of mushroom evolution.</title>
        <authorList>
            <person name="Varga T."/>
            <person name="Krizsan K."/>
            <person name="Foldi C."/>
            <person name="Dima B."/>
            <person name="Sanchez-Garcia M."/>
            <person name="Sanchez-Ramirez S."/>
            <person name="Szollosi G.J."/>
            <person name="Szarkandi J.G."/>
            <person name="Papp V."/>
            <person name="Albert L."/>
            <person name="Andreopoulos W."/>
            <person name="Angelini C."/>
            <person name="Antonin V."/>
            <person name="Barry K.W."/>
            <person name="Bougher N.L."/>
            <person name="Buchanan P."/>
            <person name="Buyck B."/>
            <person name="Bense V."/>
            <person name="Catcheside P."/>
            <person name="Chovatia M."/>
            <person name="Cooper J."/>
            <person name="Damon W."/>
            <person name="Desjardin D."/>
            <person name="Finy P."/>
            <person name="Geml J."/>
            <person name="Haridas S."/>
            <person name="Hughes K."/>
            <person name="Justo A."/>
            <person name="Karasinski D."/>
            <person name="Kautmanova I."/>
            <person name="Kiss B."/>
            <person name="Kocsube S."/>
            <person name="Kotiranta H."/>
            <person name="LaButti K.M."/>
            <person name="Lechner B.E."/>
            <person name="Liimatainen K."/>
            <person name="Lipzen A."/>
            <person name="Lukacs Z."/>
            <person name="Mihaltcheva S."/>
            <person name="Morgado L.N."/>
            <person name="Niskanen T."/>
            <person name="Noordeloos M.E."/>
            <person name="Ohm R.A."/>
            <person name="Ortiz-Santana B."/>
            <person name="Ovrebo C."/>
            <person name="Racz N."/>
            <person name="Riley R."/>
            <person name="Savchenko A."/>
            <person name="Shiryaev A."/>
            <person name="Soop K."/>
            <person name="Spirin V."/>
            <person name="Szebenyi C."/>
            <person name="Tomsovsky M."/>
            <person name="Tulloss R.E."/>
            <person name="Uehling J."/>
            <person name="Grigoriev I.V."/>
            <person name="Vagvolgyi C."/>
            <person name="Papp T."/>
            <person name="Martin F.M."/>
            <person name="Miettinen O."/>
            <person name="Hibbett D.S."/>
            <person name="Nagy L.G."/>
        </authorList>
    </citation>
    <scope>NUCLEOTIDE SEQUENCE [LARGE SCALE GENOMIC DNA]</scope>
    <source>
        <strain evidence="1 2">NL-1719</strain>
    </source>
</reference>
<protein>
    <submittedName>
        <fullName evidence="1">Uncharacterized protein</fullName>
    </submittedName>
</protein>
<name>A0ACD3ALD6_9AGAR</name>
<keyword evidence="2" id="KW-1185">Reference proteome</keyword>
<feature type="non-terminal residue" evidence="1">
    <location>
        <position position="1"/>
    </location>
</feature>
<evidence type="ECO:0000313" key="1">
    <source>
        <dbReference type="EMBL" id="TFK66341.1"/>
    </source>
</evidence>
<accession>A0ACD3ALD6</accession>
<dbReference type="EMBL" id="ML208408">
    <property type="protein sequence ID" value="TFK66341.1"/>
    <property type="molecule type" value="Genomic_DNA"/>
</dbReference>
<sequence length="459" mass="52324">AGPIRAALMTSLASLVDLGEDVLGILADTVYEDRTRNGQDEDQDIRILCLVSRAFRVPCQRLLFRKIHLRNGRHPLTKPLPILLRLHSILSRNLHLSGYIRILKISQTFEGTIGDDLSHWVTSDPFLLEVLNLFASSPITTLRLSSRETMYWSDMDVRLHESFMAIFAKPTFRALRLFRVIIPPSLLSPTWLPHLENLCLIMTRIDTEETVPSIRVNDNRILSNVYIEFEPRHDPEHWQGGPTRLHTLTSKAGLDLRTVKCLGLNFGSEIIPTFGPAAPLLRDLTDLRIILHDFGQDLSKYFDLSSLVSLQNLTIYHRFQGSLEPSFFWTIKALASIPTSHSSLCSISVGLRFDFDETSKERLSLIRRLSDELQRLHKRPAGVIAPRGHKTELHFRPHHISAFFEPEPVFEGIKEAIAAYFRWGKQDESSGEFLMNLELNSAIDDWVYANSGLRSIMSL</sequence>